<evidence type="ECO:0000256" key="1">
    <source>
        <dbReference type="SAM" id="MobiDB-lite"/>
    </source>
</evidence>
<organism evidence="2 3">
    <name type="scientific">Schistosoma margrebowiei</name>
    <dbReference type="NCBI Taxonomy" id="48269"/>
    <lineage>
        <taxon>Eukaryota</taxon>
        <taxon>Metazoa</taxon>
        <taxon>Spiralia</taxon>
        <taxon>Lophotrochozoa</taxon>
        <taxon>Platyhelminthes</taxon>
        <taxon>Trematoda</taxon>
        <taxon>Digenea</taxon>
        <taxon>Strigeidida</taxon>
        <taxon>Schistosomatoidea</taxon>
        <taxon>Schistosomatidae</taxon>
        <taxon>Schistosoma</taxon>
    </lineage>
</organism>
<reference evidence="3" key="1">
    <citation type="submission" date="2023-11" db="UniProtKB">
        <authorList>
            <consortium name="WormBaseParasite"/>
        </authorList>
    </citation>
    <scope>IDENTIFICATION</scope>
</reference>
<proteinExistence type="predicted"/>
<dbReference type="AlphaFoldDB" id="A0AA85AAM6"/>
<protein>
    <submittedName>
        <fullName evidence="3">Uncharacterized protein</fullName>
    </submittedName>
</protein>
<accession>A0AA85AAM6</accession>
<evidence type="ECO:0000313" key="2">
    <source>
        <dbReference type="Proteomes" id="UP000050790"/>
    </source>
</evidence>
<evidence type="ECO:0000313" key="3">
    <source>
        <dbReference type="WBParaSite" id="SMRG1_7340.1"/>
    </source>
</evidence>
<dbReference type="WBParaSite" id="SMRG1_7340.1">
    <property type="protein sequence ID" value="SMRG1_7340.1"/>
    <property type="gene ID" value="SMRG1_7340"/>
</dbReference>
<feature type="region of interest" description="Disordered" evidence="1">
    <location>
        <begin position="86"/>
        <end position="122"/>
    </location>
</feature>
<dbReference type="Proteomes" id="UP000050790">
    <property type="component" value="Unassembled WGS sequence"/>
</dbReference>
<sequence>MGEEDEMKKASCSCSSICFEYPQSSMMHPLNKRRGLIENIGLCEKIMAEMMLKEKREAFPEKDYCDQKRKSTEACVFKAHKNTKTSISPLSVQKKYDSRKTHKATNRQVHSEKRLPKSSPDMATKCTEENISSLLSHILTDGSGQPTNGKQSVNYHISAEIPEQTFIQKPTNPINVASKETDEGIQQIGKRLADSVQDVNRLNSPITKASKSIQCSIDKPTTNSVEIHCDILSVIKNDDFSFVLDENSKLIAQQKAHIEYLKHALSSEQNKVQGLHSQLCKNQLEFDKAKLGWLQKENQFKLEKDRFHRKISVVVIAKEQVSKNLEISREYIKLLKERIFMLEQCYSNIIPNPRNSEHFSQERSDNFPTERTHCKRYLKNIDSIRSTPDLSATFPTLSKLLSLSSEYRDPHECLTPKVLQRLTNQPCQTNKRVHNYNRCGTNQLQNTTSFDNLNEGDRISVNSTASSSNDIQKLVNHQEIIELDDKYSLSSSVTSSISPLQVIDEMEFQDNLALLDQRINNVRESLRLNPVI</sequence>
<name>A0AA85AAM6_9TREM</name>